<reference evidence="1 2" key="1">
    <citation type="submission" date="2021-06" db="EMBL/GenBank/DDBJ databases">
        <title>Caerostris darwini draft genome.</title>
        <authorList>
            <person name="Kono N."/>
            <person name="Arakawa K."/>
        </authorList>
    </citation>
    <scope>NUCLEOTIDE SEQUENCE [LARGE SCALE GENOMIC DNA]</scope>
</reference>
<dbReference type="AlphaFoldDB" id="A0AAV4WC63"/>
<gene>
    <name evidence="1" type="ORF">CDAR_289471</name>
</gene>
<evidence type="ECO:0000313" key="1">
    <source>
        <dbReference type="EMBL" id="GIY79828.1"/>
    </source>
</evidence>
<proteinExistence type="predicted"/>
<dbReference type="EMBL" id="BPLQ01014448">
    <property type="protein sequence ID" value="GIY79828.1"/>
    <property type="molecule type" value="Genomic_DNA"/>
</dbReference>
<evidence type="ECO:0000313" key="2">
    <source>
        <dbReference type="Proteomes" id="UP001054837"/>
    </source>
</evidence>
<protein>
    <submittedName>
        <fullName evidence="1">Uncharacterized protein</fullName>
    </submittedName>
</protein>
<accession>A0AAV4WC63</accession>
<keyword evidence="2" id="KW-1185">Reference proteome</keyword>
<dbReference type="Proteomes" id="UP001054837">
    <property type="component" value="Unassembled WGS sequence"/>
</dbReference>
<organism evidence="1 2">
    <name type="scientific">Caerostris darwini</name>
    <dbReference type="NCBI Taxonomy" id="1538125"/>
    <lineage>
        <taxon>Eukaryota</taxon>
        <taxon>Metazoa</taxon>
        <taxon>Ecdysozoa</taxon>
        <taxon>Arthropoda</taxon>
        <taxon>Chelicerata</taxon>
        <taxon>Arachnida</taxon>
        <taxon>Araneae</taxon>
        <taxon>Araneomorphae</taxon>
        <taxon>Entelegynae</taxon>
        <taxon>Araneoidea</taxon>
        <taxon>Araneidae</taxon>
        <taxon>Caerostris</taxon>
    </lineage>
</organism>
<sequence>MTENTKPVMISSTYLRQKSCQSFGKRRGWFQFVVLQHFSHDVVLGWDFLTTSLEDSIKDCMLLFFPRSPTLIESKFGKGLIGELQTIE</sequence>
<name>A0AAV4WC63_9ARAC</name>
<comment type="caution">
    <text evidence="1">The sequence shown here is derived from an EMBL/GenBank/DDBJ whole genome shotgun (WGS) entry which is preliminary data.</text>
</comment>